<feature type="transmembrane region" description="Helical" evidence="1">
    <location>
        <begin position="49"/>
        <end position="66"/>
    </location>
</feature>
<reference evidence="2" key="1">
    <citation type="submission" date="2023-03" db="EMBL/GenBank/DDBJ databases">
        <title>Massive genome expansion in bonnet fungi (Mycena s.s.) driven by repeated elements and novel gene families across ecological guilds.</title>
        <authorList>
            <consortium name="Lawrence Berkeley National Laboratory"/>
            <person name="Harder C.B."/>
            <person name="Miyauchi S."/>
            <person name="Viragh M."/>
            <person name="Kuo A."/>
            <person name="Thoen E."/>
            <person name="Andreopoulos B."/>
            <person name="Lu D."/>
            <person name="Skrede I."/>
            <person name="Drula E."/>
            <person name="Henrissat B."/>
            <person name="Morin E."/>
            <person name="Kohler A."/>
            <person name="Barry K."/>
            <person name="LaButti K."/>
            <person name="Morin E."/>
            <person name="Salamov A."/>
            <person name="Lipzen A."/>
            <person name="Mereny Z."/>
            <person name="Hegedus B."/>
            <person name="Baldrian P."/>
            <person name="Stursova M."/>
            <person name="Weitz H."/>
            <person name="Taylor A."/>
            <person name="Grigoriev I.V."/>
            <person name="Nagy L.G."/>
            <person name="Martin F."/>
            <person name="Kauserud H."/>
        </authorList>
    </citation>
    <scope>NUCLEOTIDE SEQUENCE</scope>
    <source>
        <strain evidence="2">CBHHK067</strain>
    </source>
</reference>
<keyword evidence="1" id="KW-1133">Transmembrane helix</keyword>
<keyword evidence="1" id="KW-0472">Membrane</keyword>
<keyword evidence="3" id="KW-1185">Reference proteome</keyword>
<comment type="caution">
    <text evidence="2">The sequence shown here is derived from an EMBL/GenBank/DDBJ whole genome shotgun (WGS) entry which is preliminary data.</text>
</comment>
<name>A0AAD7DPB6_MYCRO</name>
<evidence type="ECO:0000313" key="2">
    <source>
        <dbReference type="EMBL" id="KAJ7695368.1"/>
    </source>
</evidence>
<accession>A0AAD7DPB6</accession>
<dbReference type="EMBL" id="JARKIE010000038">
    <property type="protein sequence ID" value="KAJ7695368.1"/>
    <property type="molecule type" value="Genomic_DNA"/>
</dbReference>
<organism evidence="2 3">
    <name type="scientific">Mycena rosella</name>
    <name type="common">Pink bonnet</name>
    <name type="synonym">Agaricus rosellus</name>
    <dbReference type="NCBI Taxonomy" id="1033263"/>
    <lineage>
        <taxon>Eukaryota</taxon>
        <taxon>Fungi</taxon>
        <taxon>Dikarya</taxon>
        <taxon>Basidiomycota</taxon>
        <taxon>Agaricomycotina</taxon>
        <taxon>Agaricomycetes</taxon>
        <taxon>Agaricomycetidae</taxon>
        <taxon>Agaricales</taxon>
        <taxon>Marasmiineae</taxon>
        <taxon>Mycenaceae</taxon>
        <taxon>Mycena</taxon>
    </lineage>
</organism>
<dbReference type="AlphaFoldDB" id="A0AAD7DPB6"/>
<protein>
    <submittedName>
        <fullName evidence="2">Uncharacterized protein</fullName>
    </submittedName>
</protein>
<dbReference type="Proteomes" id="UP001221757">
    <property type="component" value="Unassembled WGS sequence"/>
</dbReference>
<evidence type="ECO:0000313" key="3">
    <source>
        <dbReference type="Proteomes" id="UP001221757"/>
    </source>
</evidence>
<sequence>MVVRGPVVPVLLWSSQITDSTGMQVKPEGIWTKLMRAGGPGDRITEPRFALFLFSVFLPFLAPWALQRNDSTSARIAENPNRRWPGSRSNYEIERSRFHFQIPFVNAPVNLSRSLLAAPGIRHIATGRSPVAVPSSARTALEA</sequence>
<keyword evidence="1" id="KW-0812">Transmembrane</keyword>
<evidence type="ECO:0000256" key="1">
    <source>
        <dbReference type="SAM" id="Phobius"/>
    </source>
</evidence>
<proteinExistence type="predicted"/>
<gene>
    <name evidence="2" type="ORF">B0H17DRAFT_431369</name>
</gene>